<keyword evidence="2" id="KW-1185">Reference proteome</keyword>
<dbReference type="EMBL" id="AAMT01000030">
    <property type="protein sequence ID" value="EAQ10624.1"/>
    <property type="molecule type" value="Genomic_DNA"/>
</dbReference>
<dbReference type="STRING" id="314271.RB2654_07975"/>
<proteinExistence type="predicted"/>
<organism evidence="1 2">
    <name type="scientific">Maritimibacter alkaliphilus HTCC2654</name>
    <dbReference type="NCBI Taxonomy" id="314271"/>
    <lineage>
        <taxon>Bacteria</taxon>
        <taxon>Pseudomonadati</taxon>
        <taxon>Pseudomonadota</taxon>
        <taxon>Alphaproteobacteria</taxon>
        <taxon>Rhodobacterales</taxon>
        <taxon>Roseobacteraceae</taxon>
        <taxon>Maritimibacter</taxon>
    </lineage>
</organism>
<sequence length="185" mass="20966">MGDLKMANDCRTPKVHYRQKVVGDLVLDERYVPIVPPSIEAKRLVIETSKTRETMAAELLAQINRKLTARNAAVPQCGKGCIPIGEIERKPPPPPMKRRDTLTFKEPCRFKGKDKTFQIEVTFKIGGTVMVETRVFDILCDAPLEDAAFTDEPRTYYIDDEIGPLVEQLTEEDRKRFGISEVSRA</sequence>
<dbReference type="Proteomes" id="UP000002931">
    <property type="component" value="Unassembled WGS sequence"/>
</dbReference>
<protein>
    <submittedName>
        <fullName evidence="1">Uncharacterized protein</fullName>
    </submittedName>
</protein>
<accession>A3VMA7</accession>
<dbReference type="HOGENOM" id="CLU_1459664_0_0_5"/>
<dbReference type="AlphaFoldDB" id="A3VMA7"/>
<evidence type="ECO:0000313" key="2">
    <source>
        <dbReference type="Proteomes" id="UP000002931"/>
    </source>
</evidence>
<reference evidence="1 2" key="1">
    <citation type="journal article" date="2010" name="J. Bacteriol.">
        <title>Genome sequences of Pelagibaca bermudensis HTCC2601T and Maritimibacter alkaliphilus HTCC2654T, the type strains of two marine Roseobacter genera.</title>
        <authorList>
            <person name="Thrash J.C."/>
            <person name="Cho J.C."/>
            <person name="Ferriera S."/>
            <person name="Johnson J."/>
            <person name="Vergin K.L."/>
            <person name="Giovannoni S.J."/>
        </authorList>
    </citation>
    <scope>NUCLEOTIDE SEQUENCE [LARGE SCALE GENOMIC DNA]</scope>
    <source>
        <strain evidence="1 2">HTCC2654</strain>
    </source>
</reference>
<evidence type="ECO:0000313" key="1">
    <source>
        <dbReference type="EMBL" id="EAQ10624.1"/>
    </source>
</evidence>
<gene>
    <name evidence="1" type="ORF">RB2654_07975</name>
</gene>
<comment type="caution">
    <text evidence="1">The sequence shown here is derived from an EMBL/GenBank/DDBJ whole genome shotgun (WGS) entry which is preliminary data.</text>
</comment>
<name>A3VMA7_9RHOB</name>